<sequence length="465" mass="52338">MFSTPQGIPNLPDLTHPNELIQFGTQGLTIFLILTLLIGALGIVFAGISLALRRDVNDTRLWTQQWLTRYDFMLQILQHGGLILVLLVVGFFFSSTLANRYHHWEQAKVVEVARTVGGDRMEQSAPQMRYEIPQTFTYQNYIDGRFVTVEEIRQVDRFMTLAGSQVQVTLNQESDRATNRTIYRVDFSADYQVVNRLNETEDFFFEVRPPSGYSLLQNFRVERDGTRLEPINPGDYGFPFRLEPGETSTFRVAYLAQGSPRWVYNANGQLLSNFRLNAIAYFPKADFASGIAPTETQAEGRGTRFTWTFDDNVSVQNPFGVFTATNPVRNTGILPRLLLLGPAVFLWWLLLLYLSVPIRLQDVAIAGGVFFASLLALTYLSRLLPASIAWVGVSLVLLFLAWGLGFSRQQSWAAIIATLAGAVIPVFGLLIPYSGLTLSFAGLLSAVWLAVRHWYGWTGIRRRVA</sequence>
<dbReference type="EMBL" id="JASVEJ010000002">
    <property type="protein sequence ID" value="MDL5056000.1"/>
    <property type="molecule type" value="Genomic_DNA"/>
</dbReference>
<proteinExistence type="predicted"/>
<keyword evidence="1" id="KW-0472">Membrane</keyword>
<feature type="transmembrane region" description="Helical" evidence="1">
    <location>
        <begin position="412"/>
        <end position="431"/>
    </location>
</feature>
<gene>
    <name evidence="2" type="ORF">QQ055_00710</name>
</gene>
<keyword evidence="3" id="KW-1185">Reference proteome</keyword>
<evidence type="ECO:0000313" key="2">
    <source>
        <dbReference type="EMBL" id="MDL5056000.1"/>
    </source>
</evidence>
<name>A0ABT7LY20_9CYAN</name>
<dbReference type="RefSeq" id="WP_283359035.1">
    <property type="nucleotide sequence ID" value="NZ_JASVEJ010000002.1"/>
</dbReference>
<feature type="transmembrane region" description="Helical" evidence="1">
    <location>
        <begin position="72"/>
        <end position="93"/>
    </location>
</feature>
<protein>
    <submittedName>
        <fullName evidence="2">Uncharacterized protein</fullName>
    </submittedName>
</protein>
<keyword evidence="1" id="KW-1133">Transmembrane helix</keyword>
<feature type="transmembrane region" description="Helical" evidence="1">
    <location>
        <begin position="28"/>
        <end position="52"/>
    </location>
</feature>
<accession>A0ABT7LY20</accession>
<reference evidence="2 3" key="1">
    <citation type="submission" date="2023-06" db="EMBL/GenBank/DDBJ databases">
        <title>Whole genome sequence of Oscillatoria calcuttensis NRMC-F 0142.</title>
        <authorList>
            <person name="Shakena Fathima T."/>
            <person name="Muralitharan G."/>
            <person name="Thajuddin N."/>
        </authorList>
    </citation>
    <scope>NUCLEOTIDE SEQUENCE [LARGE SCALE GENOMIC DNA]</scope>
    <source>
        <strain evidence="2 3">NRMC-F 0142</strain>
    </source>
</reference>
<evidence type="ECO:0000256" key="1">
    <source>
        <dbReference type="SAM" id="Phobius"/>
    </source>
</evidence>
<feature type="transmembrane region" description="Helical" evidence="1">
    <location>
        <begin position="437"/>
        <end position="455"/>
    </location>
</feature>
<feature type="transmembrane region" description="Helical" evidence="1">
    <location>
        <begin position="337"/>
        <end position="356"/>
    </location>
</feature>
<evidence type="ECO:0000313" key="3">
    <source>
        <dbReference type="Proteomes" id="UP001230986"/>
    </source>
</evidence>
<comment type="caution">
    <text evidence="2">The sequence shown here is derived from an EMBL/GenBank/DDBJ whole genome shotgun (WGS) entry which is preliminary data.</text>
</comment>
<feature type="transmembrane region" description="Helical" evidence="1">
    <location>
        <begin position="363"/>
        <end position="381"/>
    </location>
</feature>
<dbReference type="Proteomes" id="UP001230986">
    <property type="component" value="Unassembled WGS sequence"/>
</dbReference>
<organism evidence="2 3">
    <name type="scientific">Geitlerinema calcuttense NRMC-F 0142</name>
    <dbReference type="NCBI Taxonomy" id="2922238"/>
    <lineage>
        <taxon>Bacteria</taxon>
        <taxon>Bacillati</taxon>
        <taxon>Cyanobacteriota</taxon>
        <taxon>Cyanophyceae</taxon>
        <taxon>Geitlerinematales</taxon>
        <taxon>Geitlerinemataceae</taxon>
        <taxon>Geitlerinema</taxon>
    </lineage>
</organism>
<feature type="transmembrane region" description="Helical" evidence="1">
    <location>
        <begin position="387"/>
        <end position="405"/>
    </location>
</feature>
<keyword evidence="1" id="KW-0812">Transmembrane</keyword>